<dbReference type="InterPro" id="IPR050097">
    <property type="entry name" value="Ferredoxin-NADP_redctase_2"/>
</dbReference>
<organism evidence="6 7">
    <name type="scientific">Effusibacillus dendaii</name>
    <dbReference type="NCBI Taxonomy" id="2743772"/>
    <lineage>
        <taxon>Bacteria</taxon>
        <taxon>Bacillati</taxon>
        <taxon>Bacillota</taxon>
        <taxon>Bacilli</taxon>
        <taxon>Bacillales</taxon>
        <taxon>Alicyclobacillaceae</taxon>
        <taxon>Effusibacillus</taxon>
    </lineage>
</organism>
<keyword evidence="7" id="KW-1185">Reference proteome</keyword>
<evidence type="ECO:0000256" key="1">
    <source>
        <dbReference type="ARBA" id="ARBA00001974"/>
    </source>
</evidence>
<evidence type="ECO:0000313" key="6">
    <source>
        <dbReference type="EMBL" id="BCJ86430.1"/>
    </source>
</evidence>
<dbReference type="EMBL" id="AP023366">
    <property type="protein sequence ID" value="BCJ86430.1"/>
    <property type="molecule type" value="Genomic_DNA"/>
</dbReference>
<evidence type="ECO:0000256" key="2">
    <source>
        <dbReference type="ARBA" id="ARBA00011738"/>
    </source>
</evidence>
<keyword evidence="3" id="KW-0285">Flavoprotein</keyword>
<reference evidence="6 7" key="1">
    <citation type="submission" date="2020-08" db="EMBL/GenBank/DDBJ databases">
        <title>Complete Genome Sequence of Effusibacillus dendaii Strain skT53, Isolated from Farmland soil.</title>
        <authorList>
            <person name="Konishi T."/>
            <person name="Kawasaki H."/>
        </authorList>
    </citation>
    <scope>NUCLEOTIDE SEQUENCE [LARGE SCALE GENOMIC DNA]</scope>
    <source>
        <strain evidence="7">skT53</strain>
    </source>
</reference>
<name>A0A7I8DD29_9BACL</name>
<dbReference type="KEGG" id="eff:skT53_14150"/>
<keyword evidence="4" id="KW-0560">Oxidoreductase</keyword>
<sequence>MYDVVVAGGGPAGLSALLWSHRLGLRAVLLERSEQLGGQLSRIHNPIIDYLGIWAQNGQELQKRFIEHIDHSGADYRCGVDISSIDPDQKKIITNQGEFAAKALILALGAEDRRLGVPGEAEMIARREIYSASRDRAKFAGKKVAVVGGGDRALEGALLLAEEGAQVTLIHRSDQFRARSEFLQAVREHPRIEMMTGTVVERISSDERVKGLVVVQEGSQREIPAEAVFVRIGVQPNNRLLEGKLNLTEGGFVETDRYGETDIRDVFAAGDICTSPIFSSVAVSVAQGTQAARMISYRINAKGGAK</sequence>
<proteinExistence type="predicted"/>
<comment type="cofactor">
    <cofactor evidence="1">
        <name>FAD</name>
        <dbReference type="ChEBI" id="CHEBI:57692"/>
    </cofactor>
</comment>
<protein>
    <submittedName>
        <fullName evidence="6">Thioredoxin reductase</fullName>
    </submittedName>
</protein>
<dbReference type="InterPro" id="IPR036188">
    <property type="entry name" value="FAD/NAD-bd_sf"/>
</dbReference>
<dbReference type="RefSeq" id="WP_200760435.1">
    <property type="nucleotide sequence ID" value="NZ_AP023366.1"/>
</dbReference>
<dbReference type="Proteomes" id="UP000593802">
    <property type="component" value="Chromosome"/>
</dbReference>
<dbReference type="SUPFAM" id="SSF51905">
    <property type="entry name" value="FAD/NAD(P)-binding domain"/>
    <property type="match status" value="1"/>
</dbReference>
<accession>A0A7I8DD29</accession>
<evidence type="ECO:0000256" key="3">
    <source>
        <dbReference type="ARBA" id="ARBA00022630"/>
    </source>
</evidence>
<dbReference type="Gene3D" id="3.50.50.60">
    <property type="entry name" value="FAD/NAD(P)-binding domain"/>
    <property type="match status" value="2"/>
</dbReference>
<evidence type="ECO:0000256" key="4">
    <source>
        <dbReference type="ARBA" id="ARBA00023002"/>
    </source>
</evidence>
<dbReference type="GO" id="GO:0016491">
    <property type="term" value="F:oxidoreductase activity"/>
    <property type="evidence" value="ECO:0007669"/>
    <property type="project" value="UniProtKB-KW"/>
</dbReference>
<dbReference type="PRINTS" id="PR00469">
    <property type="entry name" value="PNDRDTASEII"/>
</dbReference>
<evidence type="ECO:0000259" key="5">
    <source>
        <dbReference type="Pfam" id="PF07992"/>
    </source>
</evidence>
<dbReference type="Pfam" id="PF07992">
    <property type="entry name" value="Pyr_redox_2"/>
    <property type="match status" value="1"/>
</dbReference>
<dbReference type="AlphaFoldDB" id="A0A7I8DD29"/>
<comment type="subunit">
    <text evidence="2">Homodimer.</text>
</comment>
<feature type="domain" description="FAD/NAD(P)-binding" evidence="5">
    <location>
        <begin position="2"/>
        <end position="288"/>
    </location>
</feature>
<dbReference type="PRINTS" id="PR00368">
    <property type="entry name" value="FADPNR"/>
</dbReference>
<dbReference type="InterPro" id="IPR023753">
    <property type="entry name" value="FAD/NAD-binding_dom"/>
</dbReference>
<evidence type="ECO:0000313" key="7">
    <source>
        <dbReference type="Proteomes" id="UP000593802"/>
    </source>
</evidence>
<gene>
    <name evidence="6" type="ORF">skT53_14150</name>
</gene>
<dbReference type="PANTHER" id="PTHR48105">
    <property type="entry name" value="THIOREDOXIN REDUCTASE 1-RELATED-RELATED"/>
    <property type="match status" value="1"/>
</dbReference>